<evidence type="ECO:0000313" key="4">
    <source>
        <dbReference type="EMBL" id="GGC45313.1"/>
    </source>
</evidence>
<dbReference type="AlphaFoldDB" id="A0A916TW34"/>
<organism evidence="4 5">
    <name type="scientific">Chelatococcus reniformis</name>
    <dbReference type="NCBI Taxonomy" id="1494448"/>
    <lineage>
        <taxon>Bacteria</taxon>
        <taxon>Pseudomonadati</taxon>
        <taxon>Pseudomonadota</taxon>
        <taxon>Alphaproteobacteria</taxon>
        <taxon>Hyphomicrobiales</taxon>
        <taxon>Chelatococcaceae</taxon>
        <taxon>Chelatococcus</taxon>
    </lineage>
</organism>
<keyword evidence="2" id="KW-1133">Transmembrane helix</keyword>
<evidence type="ECO:0000256" key="2">
    <source>
        <dbReference type="SAM" id="Phobius"/>
    </source>
</evidence>
<keyword evidence="5" id="KW-1185">Reference proteome</keyword>
<dbReference type="SUPFAM" id="SSF53850">
    <property type="entry name" value="Periplasmic binding protein-like II"/>
    <property type="match status" value="1"/>
</dbReference>
<name>A0A916TW34_9HYPH</name>
<dbReference type="EMBL" id="BMGG01000001">
    <property type="protein sequence ID" value="GGC45313.1"/>
    <property type="molecule type" value="Genomic_DNA"/>
</dbReference>
<dbReference type="SMART" id="SM00062">
    <property type="entry name" value="PBPb"/>
    <property type="match status" value="1"/>
</dbReference>
<comment type="caution">
    <text evidence="4">The sequence shown here is derived from an EMBL/GenBank/DDBJ whole genome shotgun (WGS) entry which is preliminary data.</text>
</comment>
<gene>
    <name evidence="4" type="ORF">GCM10010994_00540</name>
</gene>
<feature type="domain" description="Solute-binding protein family 3/N-terminal" evidence="3">
    <location>
        <begin position="79"/>
        <end position="282"/>
    </location>
</feature>
<keyword evidence="2" id="KW-0812">Transmembrane</keyword>
<protein>
    <submittedName>
        <fullName evidence="4">Substrate-binding protein</fullName>
    </submittedName>
</protein>
<reference evidence="4" key="2">
    <citation type="submission" date="2020-09" db="EMBL/GenBank/DDBJ databases">
        <authorList>
            <person name="Sun Q."/>
            <person name="Zhou Y."/>
        </authorList>
    </citation>
    <scope>NUCLEOTIDE SEQUENCE</scope>
    <source>
        <strain evidence="4">CGMCC 1.12919</strain>
    </source>
</reference>
<evidence type="ECO:0000313" key="5">
    <source>
        <dbReference type="Proteomes" id="UP000637002"/>
    </source>
</evidence>
<dbReference type="PANTHER" id="PTHR35936">
    <property type="entry name" value="MEMBRANE-BOUND LYTIC MUREIN TRANSGLYCOSYLASE F"/>
    <property type="match status" value="1"/>
</dbReference>
<dbReference type="Proteomes" id="UP000637002">
    <property type="component" value="Unassembled WGS sequence"/>
</dbReference>
<proteinExistence type="predicted"/>
<dbReference type="InterPro" id="IPR001638">
    <property type="entry name" value="Solute-binding_3/MltF_N"/>
</dbReference>
<evidence type="ECO:0000256" key="1">
    <source>
        <dbReference type="ARBA" id="ARBA00022729"/>
    </source>
</evidence>
<accession>A0A916TW34</accession>
<keyword evidence="1" id="KW-0732">Signal</keyword>
<feature type="transmembrane region" description="Helical" evidence="2">
    <location>
        <begin position="21"/>
        <end position="46"/>
    </location>
</feature>
<dbReference type="RefSeq" id="WP_188607141.1">
    <property type="nucleotide sequence ID" value="NZ_BMGG01000001.1"/>
</dbReference>
<dbReference type="Gene3D" id="3.40.190.10">
    <property type="entry name" value="Periplasmic binding protein-like II"/>
    <property type="match status" value="2"/>
</dbReference>
<dbReference type="PROSITE" id="PS51257">
    <property type="entry name" value="PROKAR_LIPOPROTEIN"/>
    <property type="match status" value="1"/>
</dbReference>
<sequence>MDEFPRAQDARDGARPALRPTLRTVAAVAFIVACVAATLLAAFAGVGAATPVPRPAAALRLEGPLRLGVAYVPPARTPETRIYVEEGFEADVAQEIGQALQAEIELVAVAADHDDALAAGRVDALLVRVGAGDSLRRTARVIATGYASGLSPVMRSDRPPARWSDLAGHAVCVTEANLRGQALARALGAQVRIMSAPAQALIAVRTGECAAALHDRAVLDPLFRKRFWQKFSATLPPADASELVVAVATARSDLAAALQTALASVGSAARWQQRRERWAELASFEVYRDQVAGDCH</sequence>
<evidence type="ECO:0000259" key="3">
    <source>
        <dbReference type="SMART" id="SM00062"/>
    </source>
</evidence>
<keyword evidence="2" id="KW-0472">Membrane</keyword>
<reference evidence="4" key="1">
    <citation type="journal article" date="2014" name="Int. J. Syst. Evol. Microbiol.">
        <title>Complete genome sequence of Corynebacterium casei LMG S-19264T (=DSM 44701T), isolated from a smear-ripened cheese.</title>
        <authorList>
            <consortium name="US DOE Joint Genome Institute (JGI-PGF)"/>
            <person name="Walter F."/>
            <person name="Albersmeier A."/>
            <person name="Kalinowski J."/>
            <person name="Ruckert C."/>
        </authorList>
    </citation>
    <scope>NUCLEOTIDE SEQUENCE</scope>
    <source>
        <strain evidence="4">CGMCC 1.12919</strain>
    </source>
</reference>